<evidence type="ECO:0000313" key="3">
    <source>
        <dbReference type="Proteomes" id="UP000236641"/>
    </source>
</evidence>
<dbReference type="InterPro" id="IPR025250">
    <property type="entry name" value="DUF4199"/>
</dbReference>
<feature type="transmembrane region" description="Helical" evidence="1">
    <location>
        <begin position="12"/>
        <end position="29"/>
    </location>
</feature>
<accession>A0A2K1E5C3</accession>
<dbReference type="RefSeq" id="WP_103051300.1">
    <property type="nucleotide sequence ID" value="NZ_POWF01000001.1"/>
</dbReference>
<keyword evidence="3" id="KW-1185">Reference proteome</keyword>
<feature type="transmembrane region" description="Helical" evidence="1">
    <location>
        <begin position="35"/>
        <end position="52"/>
    </location>
</feature>
<sequence>MKKVALPVRFGLIMGGILIAYFLILAMFHKHTNPVFSFLNAFITVFGVYETVRYYKLEQGEEFTYANGITAAIISGFIATTVFSIFFLFYITEIDPDFVSSLLKTIDFNSSVSVGIMTFTVAVMGLATTVISALTVMQYFKKSWNIS</sequence>
<dbReference type="OrthoDB" id="1450060at2"/>
<organism evidence="2 3">
    <name type="scientific">Hanstruepera neustonica</name>
    <dbReference type="NCBI Taxonomy" id="1445657"/>
    <lineage>
        <taxon>Bacteria</taxon>
        <taxon>Pseudomonadati</taxon>
        <taxon>Bacteroidota</taxon>
        <taxon>Flavobacteriia</taxon>
        <taxon>Flavobacteriales</taxon>
        <taxon>Flavobacteriaceae</taxon>
        <taxon>Hanstruepera</taxon>
    </lineage>
</organism>
<proteinExistence type="predicted"/>
<reference evidence="2 3" key="1">
    <citation type="submission" date="2018-01" db="EMBL/GenBank/DDBJ databases">
        <title>The draft genome of Hanstruepera neustonica JCM19743.</title>
        <authorList>
            <person name="He R.-H."/>
            <person name="Du Z.-J."/>
        </authorList>
    </citation>
    <scope>NUCLEOTIDE SEQUENCE [LARGE SCALE GENOMIC DNA]</scope>
    <source>
        <strain evidence="2 3">JCM19743</strain>
    </source>
</reference>
<dbReference type="Proteomes" id="UP000236641">
    <property type="component" value="Unassembled WGS sequence"/>
</dbReference>
<keyword evidence="1" id="KW-1133">Transmembrane helix</keyword>
<protein>
    <submittedName>
        <fullName evidence="2">DUF4199 domain-containing protein</fullName>
    </submittedName>
</protein>
<dbReference type="AlphaFoldDB" id="A0A2K1E5C3"/>
<comment type="caution">
    <text evidence="2">The sequence shown here is derived from an EMBL/GenBank/DDBJ whole genome shotgun (WGS) entry which is preliminary data.</text>
</comment>
<dbReference type="Pfam" id="PF13858">
    <property type="entry name" value="DUF4199"/>
    <property type="match status" value="1"/>
</dbReference>
<dbReference type="EMBL" id="POWF01000001">
    <property type="protein sequence ID" value="PNQ75460.1"/>
    <property type="molecule type" value="Genomic_DNA"/>
</dbReference>
<evidence type="ECO:0000256" key="1">
    <source>
        <dbReference type="SAM" id="Phobius"/>
    </source>
</evidence>
<feature type="transmembrane region" description="Helical" evidence="1">
    <location>
        <begin position="112"/>
        <end position="137"/>
    </location>
</feature>
<feature type="transmembrane region" description="Helical" evidence="1">
    <location>
        <begin position="64"/>
        <end position="92"/>
    </location>
</feature>
<name>A0A2K1E5C3_9FLAO</name>
<evidence type="ECO:0000313" key="2">
    <source>
        <dbReference type="EMBL" id="PNQ75460.1"/>
    </source>
</evidence>
<keyword evidence="1" id="KW-0812">Transmembrane</keyword>
<gene>
    <name evidence="2" type="ORF">C1T31_02580</name>
</gene>
<keyword evidence="1" id="KW-0472">Membrane</keyword>